<dbReference type="Pfam" id="PF03553">
    <property type="entry name" value="Na_H_antiporter"/>
    <property type="match status" value="1"/>
</dbReference>
<feature type="transmembrane region" description="Helical" evidence="6">
    <location>
        <begin position="200"/>
        <end position="217"/>
    </location>
</feature>
<gene>
    <name evidence="8" type="ORF">FCL42_15040</name>
</gene>
<feature type="transmembrane region" description="Helical" evidence="6">
    <location>
        <begin position="268"/>
        <end position="292"/>
    </location>
</feature>
<reference evidence="8 9" key="1">
    <citation type="submission" date="2019-04" db="EMBL/GenBank/DDBJ databases">
        <authorList>
            <person name="Hwang J.C."/>
        </authorList>
    </citation>
    <scope>NUCLEOTIDE SEQUENCE [LARGE SCALE GENOMIC DNA]</scope>
    <source>
        <strain evidence="8 9">IMCC35002</strain>
    </source>
</reference>
<feature type="transmembrane region" description="Helical" evidence="6">
    <location>
        <begin position="237"/>
        <end position="256"/>
    </location>
</feature>
<comment type="subcellular location">
    <subcellularLocation>
        <location evidence="1">Cell membrane</location>
        <topology evidence="1">Multi-pass membrane protein</topology>
    </subcellularLocation>
</comment>
<keyword evidence="9" id="KW-1185">Reference proteome</keyword>
<feature type="transmembrane region" description="Helical" evidence="6">
    <location>
        <begin position="312"/>
        <end position="332"/>
    </location>
</feature>
<evidence type="ECO:0000256" key="3">
    <source>
        <dbReference type="ARBA" id="ARBA00022692"/>
    </source>
</evidence>
<evidence type="ECO:0000256" key="4">
    <source>
        <dbReference type="ARBA" id="ARBA00022989"/>
    </source>
</evidence>
<keyword evidence="5 6" id="KW-0472">Membrane</keyword>
<evidence type="ECO:0000313" key="8">
    <source>
        <dbReference type="EMBL" id="TKB52998.1"/>
    </source>
</evidence>
<dbReference type="PANTHER" id="PTHR43478">
    <property type="entry name" value="NA+/H+ ANTIPORTER-RELATED"/>
    <property type="match status" value="1"/>
</dbReference>
<feature type="domain" description="Na+/H+ antiporter NhaC-like C-terminal" evidence="7">
    <location>
        <begin position="162"/>
        <end position="454"/>
    </location>
</feature>
<evidence type="ECO:0000313" key="9">
    <source>
        <dbReference type="Proteomes" id="UP000305675"/>
    </source>
</evidence>
<dbReference type="RefSeq" id="WP_136864252.1">
    <property type="nucleotide sequence ID" value="NZ_SWCJ01000013.1"/>
</dbReference>
<feature type="transmembrane region" description="Helical" evidence="6">
    <location>
        <begin position="173"/>
        <end position="193"/>
    </location>
</feature>
<evidence type="ECO:0000256" key="6">
    <source>
        <dbReference type="SAM" id="Phobius"/>
    </source>
</evidence>
<keyword evidence="2" id="KW-1003">Cell membrane</keyword>
<feature type="transmembrane region" description="Helical" evidence="6">
    <location>
        <begin position="73"/>
        <end position="91"/>
    </location>
</feature>
<dbReference type="EMBL" id="SWCJ01000013">
    <property type="protein sequence ID" value="TKB52998.1"/>
    <property type="molecule type" value="Genomic_DNA"/>
</dbReference>
<keyword evidence="3 6" id="KW-0812">Transmembrane</keyword>
<proteinExistence type="predicted"/>
<dbReference type="AlphaFoldDB" id="A0A4U1BKU5"/>
<sequence>MISNDLLSVIPVLLTISMALLLRKTLVALGLGILSAALILHWGEPLQAAAYIFENAAGQLIQGEALKMWHLNVMATIALLGVLTQLLYQSGAVEQFALSLHQRIKSGRQARLAIIALGWLLFIDGIFSCLANGNVSRPLAKRYGISSPQLAYLVDSTASPLCAILPFSSWGPYVMTLLAGITFLPVTPLSAFLSIASTNFYAIATLVIAFLVAWTGWRFTPVEAEVSNGESEISASVWPLGLPIAIITLGSLLLALANGYLSTNESGVLAWFAAADIGAAMRNACLIAVLVAMRPYLKLGIGGLDKTLSHGLMKVAPALAILMMTWMIGTAIGDLKTGKVMAQWAAEFLSPQLLLPGMFLLCAVTAFATGSSWGTFALMLPIGAEIAWQLNSELLLVALSAVMAGSVFGDHCSPISDTTVLAATSSGCQPVEHVQTQLSLAITGALVALIGFSTVNLLH</sequence>
<comment type="caution">
    <text evidence="8">The sequence shown here is derived from an EMBL/GenBank/DDBJ whole genome shotgun (WGS) entry which is preliminary data.</text>
</comment>
<dbReference type="OrthoDB" id="9762978at2"/>
<feature type="transmembrane region" description="Helical" evidence="6">
    <location>
        <begin position="438"/>
        <end position="458"/>
    </location>
</feature>
<feature type="transmembrane region" description="Helical" evidence="6">
    <location>
        <begin position="353"/>
        <end position="373"/>
    </location>
</feature>
<dbReference type="PANTHER" id="PTHR43478:SF3">
    <property type="entry name" value="LYSINE TRANSPORTER LYSW"/>
    <property type="match status" value="1"/>
</dbReference>
<dbReference type="GO" id="GO:0005886">
    <property type="term" value="C:plasma membrane"/>
    <property type="evidence" value="ECO:0007669"/>
    <property type="project" value="UniProtKB-SubCell"/>
</dbReference>
<name>A0A4U1BKU5_9GAMM</name>
<accession>A0A4U1BKU5</accession>
<protein>
    <submittedName>
        <fullName evidence="8">Sodium:proton antiporter</fullName>
    </submittedName>
</protein>
<dbReference type="Proteomes" id="UP000305675">
    <property type="component" value="Unassembled WGS sequence"/>
</dbReference>
<evidence type="ECO:0000256" key="1">
    <source>
        <dbReference type="ARBA" id="ARBA00004651"/>
    </source>
</evidence>
<feature type="transmembrane region" description="Helical" evidence="6">
    <location>
        <begin position="29"/>
        <end position="53"/>
    </location>
</feature>
<evidence type="ECO:0000259" key="7">
    <source>
        <dbReference type="Pfam" id="PF03553"/>
    </source>
</evidence>
<evidence type="ECO:0000256" key="2">
    <source>
        <dbReference type="ARBA" id="ARBA00022475"/>
    </source>
</evidence>
<keyword evidence="4 6" id="KW-1133">Transmembrane helix</keyword>
<evidence type="ECO:0000256" key="5">
    <source>
        <dbReference type="ARBA" id="ARBA00023136"/>
    </source>
</evidence>
<organism evidence="8 9">
    <name type="scientific">Ferrimonas aestuarii</name>
    <dbReference type="NCBI Taxonomy" id="2569539"/>
    <lineage>
        <taxon>Bacteria</taxon>
        <taxon>Pseudomonadati</taxon>
        <taxon>Pseudomonadota</taxon>
        <taxon>Gammaproteobacteria</taxon>
        <taxon>Alteromonadales</taxon>
        <taxon>Ferrimonadaceae</taxon>
        <taxon>Ferrimonas</taxon>
    </lineage>
</organism>
<feature type="transmembrane region" description="Helical" evidence="6">
    <location>
        <begin position="112"/>
        <end position="133"/>
    </location>
</feature>
<dbReference type="InterPro" id="IPR018461">
    <property type="entry name" value="Na/H_Antiport_NhaC-like_C"/>
</dbReference>